<evidence type="ECO:0000256" key="2">
    <source>
        <dbReference type="SAM" id="Phobius"/>
    </source>
</evidence>
<comment type="caution">
    <text evidence="4">The sequence shown here is derived from an EMBL/GenBank/DDBJ whole genome shotgun (WGS) entry which is preliminary data.</text>
</comment>
<organism evidence="4 5">
    <name type="scientific">Diplodia intermedia</name>
    <dbReference type="NCBI Taxonomy" id="856260"/>
    <lineage>
        <taxon>Eukaryota</taxon>
        <taxon>Fungi</taxon>
        <taxon>Dikarya</taxon>
        <taxon>Ascomycota</taxon>
        <taxon>Pezizomycotina</taxon>
        <taxon>Dothideomycetes</taxon>
        <taxon>Dothideomycetes incertae sedis</taxon>
        <taxon>Botryosphaeriales</taxon>
        <taxon>Botryosphaeriaceae</taxon>
        <taxon>Diplodia</taxon>
    </lineage>
</organism>
<dbReference type="EMBL" id="JAKEKT020000035">
    <property type="protein sequence ID" value="KAL1642043.1"/>
    <property type="molecule type" value="Genomic_DNA"/>
</dbReference>
<feature type="chain" id="PRO_5047404509" evidence="3">
    <location>
        <begin position="22"/>
        <end position="242"/>
    </location>
</feature>
<sequence>MPCHRLLPFFVLVQLLCVVSATSYISSFSDANCTQLFNEWDGPNGYPNGSCTSIRSKAQGEVTSFMITGLDEGCTVTLYANDGKEICTPNAPTFLADSQTCYNSSWAFYSIDWCTPGGAPYTRPSTSDSGGSKAIIGAIVGGLIGGVALFALILMLPLYFCMIRPRRRLLREQEAALQAYQQQMQQPLFPDQSKEPSAAETCVELGPGQIKFELPVTETNPVELSGPYDRNMSDEEKGLHMR</sequence>
<proteinExistence type="predicted"/>
<keyword evidence="3" id="KW-0732">Signal</keyword>
<reference evidence="4 5" key="1">
    <citation type="journal article" date="2023" name="Plant Dis.">
        <title>First Report of Diplodia intermedia Causing Canker and Dieback Diseases on Apple Trees in Canada.</title>
        <authorList>
            <person name="Ellouze W."/>
            <person name="Ilyukhin E."/>
            <person name="Sulman M."/>
            <person name="Ali S."/>
        </authorList>
    </citation>
    <scope>NUCLEOTIDE SEQUENCE [LARGE SCALE GENOMIC DNA]</scope>
    <source>
        <strain evidence="4 5">M45-28</strain>
    </source>
</reference>
<evidence type="ECO:0000256" key="1">
    <source>
        <dbReference type="SAM" id="MobiDB-lite"/>
    </source>
</evidence>
<feature type="compositionally biased region" description="Basic and acidic residues" evidence="1">
    <location>
        <begin position="231"/>
        <end position="242"/>
    </location>
</feature>
<evidence type="ECO:0000313" key="5">
    <source>
        <dbReference type="Proteomes" id="UP001521184"/>
    </source>
</evidence>
<dbReference type="Proteomes" id="UP001521184">
    <property type="component" value="Unassembled WGS sequence"/>
</dbReference>
<keyword evidence="2" id="KW-1133">Transmembrane helix</keyword>
<gene>
    <name evidence="4" type="ORF">SLS58_005631</name>
</gene>
<feature type="signal peptide" evidence="3">
    <location>
        <begin position="1"/>
        <end position="21"/>
    </location>
</feature>
<keyword evidence="5" id="KW-1185">Reference proteome</keyword>
<keyword evidence="2" id="KW-0812">Transmembrane</keyword>
<accession>A0ABR3TQI3</accession>
<evidence type="ECO:0000313" key="4">
    <source>
        <dbReference type="EMBL" id="KAL1642043.1"/>
    </source>
</evidence>
<keyword evidence="2" id="KW-0472">Membrane</keyword>
<feature type="transmembrane region" description="Helical" evidence="2">
    <location>
        <begin position="134"/>
        <end position="161"/>
    </location>
</feature>
<feature type="region of interest" description="Disordered" evidence="1">
    <location>
        <begin position="221"/>
        <end position="242"/>
    </location>
</feature>
<protein>
    <submittedName>
        <fullName evidence="4">Uncharacterized protein</fullName>
    </submittedName>
</protein>
<name>A0ABR3TQI3_9PEZI</name>
<evidence type="ECO:0000256" key="3">
    <source>
        <dbReference type="SAM" id="SignalP"/>
    </source>
</evidence>